<protein>
    <submittedName>
        <fullName evidence="2">Uncharacterized protein</fullName>
    </submittedName>
</protein>
<evidence type="ECO:0000256" key="1">
    <source>
        <dbReference type="SAM" id="MobiDB-lite"/>
    </source>
</evidence>
<dbReference type="RefSeq" id="WP_198735213.1">
    <property type="nucleotide sequence ID" value="NZ_JAEIOT010000004.1"/>
</dbReference>
<gene>
    <name evidence="2" type="ORF">JDV76_02195</name>
</gene>
<feature type="region of interest" description="Disordered" evidence="1">
    <location>
        <begin position="31"/>
        <end position="52"/>
    </location>
</feature>
<evidence type="ECO:0000313" key="3">
    <source>
        <dbReference type="Proteomes" id="UP000625574"/>
    </source>
</evidence>
<sequence>MELVGEEAVVELRIFAMGIAGCFAAFAPTSPAHSQDLYGSGSSPSSEALAPA</sequence>
<organism evidence="2 3">
    <name type="scientific">Corynebacterium marambiense</name>
    <dbReference type="NCBI Taxonomy" id="2765364"/>
    <lineage>
        <taxon>Bacteria</taxon>
        <taxon>Bacillati</taxon>
        <taxon>Actinomycetota</taxon>
        <taxon>Actinomycetes</taxon>
        <taxon>Mycobacteriales</taxon>
        <taxon>Corynebacteriaceae</taxon>
        <taxon>Corynebacterium</taxon>
    </lineage>
</organism>
<dbReference type="Proteomes" id="UP000625574">
    <property type="component" value="Unassembled WGS sequence"/>
</dbReference>
<comment type="caution">
    <text evidence="2">The sequence shown here is derived from an EMBL/GenBank/DDBJ whole genome shotgun (WGS) entry which is preliminary data.</text>
</comment>
<accession>A0ABS0VSN9</accession>
<proteinExistence type="predicted"/>
<reference evidence="2 3" key="1">
    <citation type="submission" date="2020-12" db="EMBL/GenBank/DDBJ databases">
        <title>Genome public.</title>
        <authorList>
            <person name="Sun Q."/>
        </authorList>
    </citation>
    <scope>NUCLEOTIDE SEQUENCE [LARGE SCALE GENOMIC DNA]</scope>
    <source>
        <strain evidence="2 3">CCM 8864</strain>
    </source>
</reference>
<dbReference type="EMBL" id="JAEIOT010000004">
    <property type="protein sequence ID" value="MBI8999789.1"/>
    <property type="molecule type" value="Genomic_DNA"/>
</dbReference>
<keyword evidence="3" id="KW-1185">Reference proteome</keyword>
<evidence type="ECO:0000313" key="2">
    <source>
        <dbReference type="EMBL" id="MBI8999789.1"/>
    </source>
</evidence>
<name>A0ABS0VSN9_9CORY</name>